<proteinExistence type="predicted"/>
<dbReference type="Pfam" id="PF13424">
    <property type="entry name" value="TPR_12"/>
    <property type="match status" value="2"/>
</dbReference>
<evidence type="ECO:0000313" key="8">
    <source>
        <dbReference type="Proteomes" id="UP001319180"/>
    </source>
</evidence>
<dbReference type="RefSeq" id="WP_254094644.1">
    <property type="nucleotide sequence ID" value="NZ_JAHESC010000093.1"/>
</dbReference>
<dbReference type="InterPro" id="IPR005467">
    <property type="entry name" value="His_kinase_dom"/>
</dbReference>
<dbReference type="PANTHER" id="PTHR45954:SF1">
    <property type="entry name" value="LD33695P"/>
    <property type="match status" value="1"/>
</dbReference>
<dbReference type="Gene3D" id="3.30.565.10">
    <property type="entry name" value="Histidine kinase-like ATPase, C-terminal domain"/>
    <property type="match status" value="1"/>
</dbReference>
<dbReference type="SUPFAM" id="SSF48452">
    <property type="entry name" value="TPR-like"/>
    <property type="match status" value="2"/>
</dbReference>
<dbReference type="GO" id="GO:0005092">
    <property type="term" value="F:GDP-dissociation inhibitor activity"/>
    <property type="evidence" value="ECO:0007669"/>
    <property type="project" value="TreeGrafter"/>
</dbReference>
<keyword evidence="8" id="KW-1185">Reference proteome</keyword>
<dbReference type="GO" id="GO:0000155">
    <property type="term" value="F:phosphorelay sensor kinase activity"/>
    <property type="evidence" value="ECO:0007669"/>
    <property type="project" value="InterPro"/>
</dbReference>
<evidence type="ECO:0000259" key="6">
    <source>
        <dbReference type="PROSITE" id="PS50109"/>
    </source>
</evidence>
<dbReference type="Gene3D" id="1.20.5.1930">
    <property type="match status" value="1"/>
</dbReference>
<dbReference type="GO" id="GO:0046983">
    <property type="term" value="F:protein dimerization activity"/>
    <property type="evidence" value="ECO:0007669"/>
    <property type="project" value="InterPro"/>
</dbReference>
<gene>
    <name evidence="7" type="ORF">KK078_29935</name>
</gene>
<dbReference type="Pfam" id="PF07730">
    <property type="entry name" value="HisKA_3"/>
    <property type="match status" value="1"/>
</dbReference>
<keyword evidence="5" id="KW-0812">Transmembrane</keyword>
<dbReference type="Gene3D" id="1.25.40.10">
    <property type="entry name" value="Tetratricopeptide repeat domain"/>
    <property type="match status" value="2"/>
</dbReference>
<keyword evidence="4" id="KW-0802">TPR repeat</keyword>
<dbReference type="Proteomes" id="UP001319180">
    <property type="component" value="Unassembled WGS sequence"/>
</dbReference>
<feature type="transmembrane region" description="Helical" evidence="5">
    <location>
        <begin position="411"/>
        <end position="434"/>
    </location>
</feature>
<dbReference type="PROSITE" id="PS50109">
    <property type="entry name" value="HIS_KIN"/>
    <property type="match status" value="1"/>
</dbReference>
<dbReference type="Pfam" id="PF02518">
    <property type="entry name" value="HATPase_c"/>
    <property type="match status" value="1"/>
</dbReference>
<keyword evidence="5" id="KW-0472">Membrane</keyword>
<dbReference type="GO" id="GO:0005938">
    <property type="term" value="C:cell cortex"/>
    <property type="evidence" value="ECO:0007669"/>
    <property type="project" value="TreeGrafter"/>
</dbReference>
<evidence type="ECO:0000256" key="2">
    <source>
        <dbReference type="ARBA" id="ARBA00022490"/>
    </source>
</evidence>
<dbReference type="InterPro" id="IPR011990">
    <property type="entry name" value="TPR-like_helical_dom_sf"/>
</dbReference>
<evidence type="ECO:0000256" key="5">
    <source>
        <dbReference type="SAM" id="Phobius"/>
    </source>
</evidence>
<keyword evidence="5" id="KW-1133">Transmembrane helix</keyword>
<dbReference type="InterPro" id="IPR011712">
    <property type="entry name" value="Sig_transdc_His_kin_sub3_dim/P"/>
</dbReference>
<name>A0AAP2DJU7_9BACT</name>
<dbReference type="EMBL" id="JAHESC010000093">
    <property type="protein sequence ID" value="MBT1690822.1"/>
    <property type="molecule type" value="Genomic_DNA"/>
</dbReference>
<dbReference type="AlphaFoldDB" id="A0AAP2DJU7"/>
<evidence type="ECO:0000256" key="4">
    <source>
        <dbReference type="PROSITE-ProRule" id="PRU00339"/>
    </source>
</evidence>
<organism evidence="7 8">
    <name type="scientific">Dawidia soli</name>
    <dbReference type="NCBI Taxonomy" id="2782352"/>
    <lineage>
        <taxon>Bacteria</taxon>
        <taxon>Pseudomonadati</taxon>
        <taxon>Bacteroidota</taxon>
        <taxon>Cytophagia</taxon>
        <taxon>Cytophagales</taxon>
        <taxon>Chryseotaleaceae</taxon>
        <taxon>Dawidia</taxon>
    </lineage>
</organism>
<protein>
    <submittedName>
        <fullName evidence="7">Tetratricopeptide repeat protein</fullName>
    </submittedName>
</protein>
<dbReference type="CDD" id="cd16917">
    <property type="entry name" value="HATPase_UhpB-NarQ-NarX-like"/>
    <property type="match status" value="1"/>
</dbReference>
<evidence type="ECO:0000313" key="7">
    <source>
        <dbReference type="EMBL" id="MBT1690822.1"/>
    </source>
</evidence>
<dbReference type="GO" id="GO:0001965">
    <property type="term" value="F:G-protein alpha-subunit binding"/>
    <property type="evidence" value="ECO:0007669"/>
    <property type="project" value="TreeGrafter"/>
</dbReference>
<accession>A0AAP2DJU7</accession>
<comment type="caution">
    <text evidence="7">The sequence shown here is derived from an EMBL/GenBank/DDBJ whole genome shotgun (WGS) entry which is preliminary data.</text>
</comment>
<dbReference type="SMART" id="SM00028">
    <property type="entry name" value="TPR"/>
    <property type="match status" value="4"/>
</dbReference>
<dbReference type="InterPro" id="IPR003594">
    <property type="entry name" value="HATPase_dom"/>
</dbReference>
<dbReference type="PANTHER" id="PTHR45954">
    <property type="entry name" value="LD33695P"/>
    <property type="match status" value="1"/>
</dbReference>
<dbReference type="GO" id="GO:0016020">
    <property type="term" value="C:membrane"/>
    <property type="evidence" value="ECO:0007669"/>
    <property type="project" value="InterPro"/>
</dbReference>
<reference evidence="7 8" key="1">
    <citation type="submission" date="2021-05" db="EMBL/GenBank/DDBJ databases">
        <title>A Polyphasic approach of four new species of the genus Ohtaekwangia: Ohtaekwangia histidinii sp. nov., Ohtaekwangia cretensis sp. nov., Ohtaekwangia indiensis sp. nov., Ohtaekwangia reichenbachii sp. nov. from diverse environment.</title>
        <authorList>
            <person name="Octaviana S."/>
        </authorList>
    </citation>
    <scope>NUCLEOTIDE SEQUENCE [LARGE SCALE GENOMIC DNA]</scope>
    <source>
        <strain evidence="7 8">PWU37</strain>
    </source>
</reference>
<dbReference type="InterPro" id="IPR052386">
    <property type="entry name" value="GPSM"/>
</dbReference>
<keyword evidence="3" id="KW-0677">Repeat</keyword>
<dbReference type="InterPro" id="IPR036890">
    <property type="entry name" value="HATPase_C_sf"/>
</dbReference>
<sequence length="660" mass="74130">MSDSIQVVWRRICTVGALLVAVGMIAPLRAQMMMGLDKDSLRQVLRRLPDDTNKVQTLITTGQQYENSDQDSAIFYYTAARTLSDKLGYPAGVLSYIANITAVLNVQGKFAESRKLNEEAVRVAGRHGLKMQLGKAYANLGAVCQYQEDYRAAIDYYLKSLPVMKAFGQDQAVAMLYSNLCGLYRNLLQPEKALGYAKQALALGERLDDPYAIGNACINLGNALKDLGRTDEALEIYQRTLKIGQEVYDLNMQETALINMGEAYMEKDLVVQYMEAFLRALPLTDSLQDVSGKAFVYKGIATGLFQQHKFEGAEAYIEQGLVYAHAHDQKEVMAALYLLQSDVQLVLGRYDAADHFRELHDSLNHVLLNETLLKDVQELETLYKVGEQRNELLQKDLLLQQQATETEQHRFWLIAAIVVCVLMLVLLVLAVLFYRQRQQLHQAAVQSLKAEQETIRLKATVDGQVLERQRISEELHDDLGGGLTSMLFISRALRQAPEEHATLSAKMETIASKLIDKMNEIIWAMSHENDSLADLVAYIRVQADDMLRNADIQFTCQVHAPIPDVQLSQHDRHQIYLVVKEALHNIVKHARASEVTIDFHSFTPLRVSIRDNGRGLSAAPEALLGNGLRNMQKRARELRGALRVYGDNGTVVQLETVLPV</sequence>
<dbReference type="PROSITE" id="PS50005">
    <property type="entry name" value="TPR"/>
    <property type="match status" value="1"/>
</dbReference>
<dbReference type="InterPro" id="IPR019734">
    <property type="entry name" value="TPR_rpt"/>
</dbReference>
<comment type="subcellular location">
    <subcellularLocation>
        <location evidence="1">Cytoplasm</location>
    </subcellularLocation>
</comment>
<feature type="repeat" description="TPR" evidence="4">
    <location>
        <begin position="214"/>
        <end position="247"/>
    </location>
</feature>
<dbReference type="SMART" id="SM00387">
    <property type="entry name" value="HATPase_c"/>
    <property type="match status" value="1"/>
</dbReference>
<feature type="domain" description="Histidine kinase" evidence="6">
    <location>
        <begin position="474"/>
        <end position="660"/>
    </location>
</feature>
<evidence type="ECO:0000256" key="3">
    <source>
        <dbReference type="ARBA" id="ARBA00022737"/>
    </source>
</evidence>
<keyword evidence="2" id="KW-0963">Cytoplasm</keyword>
<evidence type="ECO:0000256" key="1">
    <source>
        <dbReference type="ARBA" id="ARBA00004496"/>
    </source>
</evidence>
<dbReference type="SUPFAM" id="SSF55874">
    <property type="entry name" value="ATPase domain of HSP90 chaperone/DNA topoisomerase II/histidine kinase"/>
    <property type="match status" value="1"/>
</dbReference>